<comment type="similarity">
    <text evidence="4">Belongs to the DEAD box helicase family.</text>
</comment>
<feature type="compositionally biased region" description="Low complexity" evidence="6">
    <location>
        <begin position="90"/>
        <end position="105"/>
    </location>
</feature>
<dbReference type="EC" id="3.6.4.13" evidence="5"/>
<dbReference type="RefSeq" id="XP_013251543.1">
    <property type="nucleotide sequence ID" value="XM_013396089.1"/>
</dbReference>
<dbReference type="GO" id="GO:0016787">
    <property type="term" value="F:hydrolase activity"/>
    <property type="evidence" value="ECO:0007669"/>
    <property type="project" value="UniProtKB-KW"/>
</dbReference>
<dbReference type="GO" id="GO:0003724">
    <property type="term" value="F:RNA helicase activity"/>
    <property type="evidence" value="ECO:0007669"/>
    <property type="project" value="UniProtKB-EC"/>
</dbReference>
<evidence type="ECO:0000259" key="7">
    <source>
        <dbReference type="PROSITE" id="PS51192"/>
    </source>
</evidence>
<name>U6GD61_EIMAC</name>
<feature type="compositionally biased region" description="Low complexity" evidence="6">
    <location>
        <begin position="123"/>
        <end position="138"/>
    </location>
</feature>
<dbReference type="InterPro" id="IPR011545">
    <property type="entry name" value="DEAD/DEAH_box_helicase_dom"/>
</dbReference>
<dbReference type="SUPFAM" id="SSF52540">
    <property type="entry name" value="P-loop containing nucleoside triphosphate hydrolases"/>
    <property type="match status" value="1"/>
</dbReference>
<dbReference type="Gene3D" id="3.40.50.300">
    <property type="entry name" value="P-loop containing nucleotide triphosphate hydrolases"/>
    <property type="match status" value="1"/>
</dbReference>
<dbReference type="PROSITE" id="PS51192">
    <property type="entry name" value="HELICASE_ATP_BIND_1"/>
    <property type="match status" value="1"/>
</dbReference>
<dbReference type="OrthoDB" id="3370at2759"/>
<evidence type="ECO:0000256" key="1">
    <source>
        <dbReference type="ARBA" id="ARBA00022741"/>
    </source>
</evidence>
<dbReference type="EMBL" id="HG670838">
    <property type="protein sequence ID" value="CDI78206.1"/>
    <property type="molecule type" value="Genomic_DNA"/>
</dbReference>
<dbReference type="VEuPathDB" id="ToxoDB:EAH_00031470"/>
<dbReference type="GO" id="GO:0005524">
    <property type="term" value="F:ATP binding"/>
    <property type="evidence" value="ECO:0007669"/>
    <property type="project" value="UniProtKB-UniRule"/>
</dbReference>
<evidence type="ECO:0000256" key="3">
    <source>
        <dbReference type="ARBA" id="ARBA00022840"/>
    </source>
</evidence>
<organism evidence="8 9">
    <name type="scientific">Eimeria acervulina</name>
    <name type="common">Coccidian parasite</name>
    <dbReference type="NCBI Taxonomy" id="5801"/>
    <lineage>
        <taxon>Eukaryota</taxon>
        <taxon>Sar</taxon>
        <taxon>Alveolata</taxon>
        <taxon>Apicomplexa</taxon>
        <taxon>Conoidasida</taxon>
        <taxon>Coccidia</taxon>
        <taxon>Eucoccidiorida</taxon>
        <taxon>Eimeriorina</taxon>
        <taxon>Eimeriidae</taxon>
        <taxon>Eimeria</taxon>
    </lineage>
</organism>
<dbReference type="InterPro" id="IPR014001">
    <property type="entry name" value="Helicase_ATP-bd"/>
</dbReference>
<keyword evidence="5" id="KW-0694">RNA-binding</keyword>
<dbReference type="SMART" id="SM00487">
    <property type="entry name" value="DEXDc"/>
    <property type="match status" value="1"/>
</dbReference>
<dbReference type="PANTHER" id="PTHR24031">
    <property type="entry name" value="RNA HELICASE"/>
    <property type="match status" value="1"/>
</dbReference>
<reference evidence="8" key="1">
    <citation type="submission" date="2013-10" db="EMBL/GenBank/DDBJ databases">
        <title>Genomic analysis of the causative agents of coccidiosis in chickens.</title>
        <authorList>
            <person name="Reid A.J."/>
            <person name="Blake D."/>
            <person name="Billington K."/>
            <person name="Browne H."/>
            <person name="Dunn M."/>
            <person name="Hung S."/>
            <person name="Kawahara F."/>
            <person name="Miranda-Saavedra D."/>
            <person name="Mourier T."/>
            <person name="Nagra H."/>
            <person name="Otto T.D."/>
            <person name="Rawlings N."/>
            <person name="Sanchez A."/>
            <person name="Sanders M."/>
            <person name="Subramaniam C."/>
            <person name="Tay Y."/>
            <person name="Dear P."/>
            <person name="Doerig C."/>
            <person name="Gruber A."/>
            <person name="Parkinson J."/>
            <person name="Shirley M."/>
            <person name="Wan K.L."/>
            <person name="Berriman M."/>
            <person name="Tomley F."/>
            <person name="Pain A."/>
        </authorList>
    </citation>
    <scope>NUCLEOTIDE SEQUENCE</scope>
    <source>
        <strain evidence="8">Houghton</strain>
    </source>
</reference>
<evidence type="ECO:0000256" key="5">
    <source>
        <dbReference type="RuleBase" id="RU365068"/>
    </source>
</evidence>
<keyword evidence="1 4" id="KW-0547">Nucleotide-binding</keyword>
<dbReference type="Pfam" id="PF00270">
    <property type="entry name" value="DEAD"/>
    <property type="match status" value="2"/>
</dbReference>
<feature type="compositionally biased region" description="Low complexity" evidence="6">
    <location>
        <begin position="33"/>
        <end position="45"/>
    </location>
</feature>
<dbReference type="AlphaFoldDB" id="U6GD61"/>
<keyword evidence="4 8" id="KW-0347">Helicase</keyword>
<evidence type="ECO:0000313" key="9">
    <source>
        <dbReference type="Proteomes" id="UP000018050"/>
    </source>
</evidence>
<evidence type="ECO:0000256" key="2">
    <source>
        <dbReference type="ARBA" id="ARBA00022801"/>
    </source>
</evidence>
<keyword evidence="9" id="KW-1185">Reference proteome</keyword>
<keyword evidence="3 4" id="KW-0067">ATP-binding</keyword>
<protein>
    <recommendedName>
        <fullName evidence="5">ATP-dependent RNA helicase</fullName>
        <ecNumber evidence="5">3.6.4.13</ecNumber>
    </recommendedName>
</protein>
<feature type="region of interest" description="Disordered" evidence="6">
    <location>
        <begin position="1"/>
        <end position="20"/>
    </location>
</feature>
<evidence type="ECO:0000256" key="4">
    <source>
        <dbReference type="RuleBase" id="RU000492"/>
    </source>
</evidence>
<dbReference type="GO" id="GO:0003723">
    <property type="term" value="F:RNA binding"/>
    <property type="evidence" value="ECO:0007669"/>
    <property type="project" value="UniProtKB-UniRule"/>
</dbReference>
<dbReference type="InterPro" id="IPR000629">
    <property type="entry name" value="RNA-helicase_DEAD-box_CS"/>
</dbReference>
<feature type="region of interest" description="Disordered" evidence="6">
    <location>
        <begin position="33"/>
        <end position="139"/>
    </location>
</feature>
<dbReference type="InterPro" id="IPR027417">
    <property type="entry name" value="P-loop_NTPase"/>
</dbReference>
<evidence type="ECO:0000256" key="6">
    <source>
        <dbReference type="SAM" id="MobiDB-lite"/>
    </source>
</evidence>
<sequence length="549" mass="59101">MGPRGEFGYRGPPRAKSKKDRVLAAAAAAAAATTAAAAAADSADAAAKKKASRANGVESSSTTGGLPQKKRKVQQQQQQQEEEEEEEQQQQEQQEQQREQQQPQAADEEQSEAGSIEPNSSAQQQQQQRQKQQQQQQQLRLPDWTDRYILVPDASDSNPEASAALLQQLHPAAAAAFRRLIGNTFFPIQLAVIPHLLRLLELPFGSPQASDVCVHAATGEGKTLCYALPLISHLFNSVVPRLRCVVLTPTRELALQVASVFNCLAGDRDRDRDRVGNRVGCRDGDRDRGADDPRALRVVCLAGETASAKRLKPAAAPAAAAAATAATAAAAEAAADVIVCTPGRFVDAAQVYIHHRKRGIKGRGPSFEALQWLVLDEADRLLRQSYHGWLDVSRLLAALRESPQRGGPQGGPQFELNCLLQLPPVRKILVSATMTRNPKALHDLQLYKPLFFFSSPTGSAITPSRLQQKYVLCRAERKPLVLIALLYQLANAAAAAAAATAAAGAAEGVSTKCGALRVAVFCGSRGAAHRLSRLLQLHFLSSERLALKP</sequence>
<comment type="function">
    <text evidence="5">RNA helicase.</text>
</comment>
<gene>
    <name evidence="8" type="ORF">EAH_00031470</name>
</gene>
<keyword evidence="2 4" id="KW-0378">Hydrolase</keyword>
<comment type="domain">
    <text evidence="5">The Q motif is unique to and characteristic of the DEAD box family of RNA helicases and controls ATP binding and hydrolysis.</text>
</comment>
<dbReference type="Proteomes" id="UP000018050">
    <property type="component" value="Unassembled WGS sequence"/>
</dbReference>
<feature type="compositionally biased region" description="Acidic residues" evidence="6">
    <location>
        <begin position="80"/>
        <end position="89"/>
    </location>
</feature>
<dbReference type="GeneID" id="25271217"/>
<feature type="domain" description="Helicase ATP-binding" evidence="7">
    <location>
        <begin position="203"/>
        <end position="452"/>
    </location>
</feature>
<comment type="catalytic activity">
    <reaction evidence="5">
        <text>ATP + H2O = ADP + phosphate + H(+)</text>
        <dbReference type="Rhea" id="RHEA:13065"/>
        <dbReference type="ChEBI" id="CHEBI:15377"/>
        <dbReference type="ChEBI" id="CHEBI:15378"/>
        <dbReference type="ChEBI" id="CHEBI:30616"/>
        <dbReference type="ChEBI" id="CHEBI:43474"/>
        <dbReference type="ChEBI" id="CHEBI:456216"/>
        <dbReference type="EC" id="3.6.4.13"/>
    </reaction>
</comment>
<dbReference type="PROSITE" id="PS00039">
    <property type="entry name" value="DEAD_ATP_HELICASE"/>
    <property type="match status" value="1"/>
</dbReference>
<accession>U6GD61</accession>
<dbReference type="OMA" id="CCSATIT"/>
<reference evidence="8" key="2">
    <citation type="submission" date="2013-10" db="EMBL/GenBank/DDBJ databases">
        <authorList>
            <person name="Aslett M."/>
        </authorList>
    </citation>
    <scope>NUCLEOTIDE SEQUENCE</scope>
    <source>
        <strain evidence="8">Houghton</strain>
    </source>
</reference>
<proteinExistence type="inferred from homology"/>
<evidence type="ECO:0000313" key="8">
    <source>
        <dbReference type="EMBL" id="CDI78206.1"/>
    </source>
</evidence>